<name>A0A3L6FVV1_MAIZE</name>
<keyword evidence="1" id="KW-1133">Transmembrane helix</keyword>
<sequence>MGKLWTILSHLHSLAGPTVTLLYPLYASVRAMESSPKLDDEQWLAYWILFIHHALGDGPASPDLLLLFMAWLVLPNFRGAAFIYDKFVRDQVKRRTGSTQAASAASTGSSNVSASKDNKILSTSPEEKKPKRKLLSMAIPKMLKF</sequence>
<keyword evidence="1" id="KW-0812">Transmembrane</keyword>
<feature type="transmembrane region" description="Helical" evidence="1">
    <location>
        <begin position="64"/>
        <end position="84"/>
    </location>
</feature>
<evidence type="ECO:0000313" key="3">
    <source>
        <dbReference type="EMBL" id="PWZ37390.1"/>
    </source>
</evidence>
<comment type="caution">
    <text evidence="3">The sequence shown here is derived from an EMBL/GenBank/DDBJ whole genome shotgun (WGS) entry which is preliminary data.</text>
</comment>
<dbReference type="Pfam" id="PF03134">
    <property type="entry name" value="TB2_DP1_HVA22"/>
    <property type="match status" value="1"/>
</dbReference>
<dbReference type="Proteomes" id="UP000251960">
    <property type="component" value="Chromosome 2"/>
</dbReference>
<feature type="compositionally biased region" description="Low complexity" evidence="2">
    <location>
        <begin position="97"/>
        <end position="115"/>
    </location>
</feature>
<comment type="similarity">
    <text evidence="1">Belongs to the DP1 family.</text>
</comment>
<evidence type="ECO:0000256" key="1">
    <source>
        <dbReference type="RuleBase" id="RU362006"/>
    </source>
</evidence>
<organism evidence="3">
    <name type="scientific">Zea mays</name>
    <name type="common">Maize</name>
    <dbReference type="NCBI Taxonomy" id="4577"/>
    <lineage>
        <taxon>Eukaryota</taxon>
        <taxon>Viridiplantae</taxon>
        <taxon>Streptophyta</taxon>
        <taxon>Embryophyta</taxon>
        <taxon>Tracheophyta</taxon>
        <taxon>Spermatophyta</taxon>
        <taxon>Magnoliopsida</taxon>
        <taxon>Liliopsida</taxon>
        <taxon>Poales</taxon>
        <taxon>Poaceae</taxon>
        <taxon>PACMAD clade</taxon>
        <taxon>Panicoideae</taxon>
        <taxon>Andropogonodae</taxon>
        <taxon>Andropogoneae</taxon>
        <taxon>Tripsacinae</taxon>
        <taxon>Zea</taxon>
    </lineage>
</organism>
<dbReference type="PANTHER" id="PTHR12300:SF123">
    <property type="entry name" value="HVA22-LIKE PROTEIN"/>
    <property type="match status" value="1"/>
</dbReference>
<feature type="region of interest" description="Disordered" evidence="2">
    <location>
        <begin position="96"/>
        <end position="132"/>
    </location>
</feature>
<dbReference type="InterPro" id="IPR004345">
    <property type="entry name" value="TB2_DP1_HVA22"/>
</dbReference>
<comment type="caution">
    <text evidence="1">Lacks conserved residue(s) required for the propagation of feature annotation.</text>
</comment>
<reference evidence="3" key="1">
    <citation type="journal article" date="2018" name="Nat. Genet.">
        <title>Extensive intraspecific gene order and gene structural variations between Mo17 and other maize genomes.</title>
        <authorList>
            <person name="Sun S."/>
            <person name="Zhou Y."/>
            <person name="Chen J."/>
            <person name="Shi J."/>
            <person name="Zhao H."/>
            <person name="Zhao H."/>
            <person name="Song W."/>
            <person name="Zhang M."/>
            <person name="Cui Y."/>
            <person name="Dong X."/>
            <person name="Liu H."/>
            <person name="Ma X."/>
            <person name="Jiao Y."/>
            <person name="Wang B."/>
            <person name="Wei X."/>
            <person name="Stein J.C."/>
            <person name="Glaubitz J.C."/>
            <person name="Lu F."/>
            <person name="Yu G."/>
            <person name="Liang C."/>
            <person name="Fengler K."/>
            <person name="Li B."/>
            <person name="Rafalski A."/>
            <person name="Schnable P.S."/>
            <person name="Ware D.H."/>
            <person name="Buckler E.S."/>
            <person name="Lai J."/>
        </authorList>
    </citation>
    <scope>NUCLEOTIDE SEQUENCE [LARGE SCALE GENOMIC DNA]</scope>
    <source>
        <tissue evidence="3">Seedling</tissue>
    </source>
</reference>
<protein>
    <recommendedName>
        <fullName evidence="1">HVA22-like protein</fullName>
    </recommendedName>
</protein>
<evidence type="ECO:0000256" key="2">
    <source>
        <dbReference type="SAM" id="MobiDB-lite"/>
    </source>
</evidence>
<dbReference type="AlphaFoldDB" id="A0A3L6FVV1"/>
<comment type="subcellular location">
    <subcellularLocation>
        <location evidence="1">Membrane</location>
        <topology evidence="1">Multi-pass membrane protein</topology>
    </subcellularLocation>
</comment>
<dbReference type="EMBL" id="NCVQ01000003">
    <property type="protein sequence ID" value="PWZ37390.1"/>
    <property type="molecule type" value="Genomic_DNA"/>
</dbReference>
<proteinExistence type="inferred from homology"/>
<accession>A0A3L6FVV1</accession>
<keyword evidence="1" id="KW-0472">Membrane</keyword>
<gene>
    <name evidence="3" type="primary">HVA22_0</name>
    <name evidence="3" type="ORF">Zm00014a_036495</name>
</gene>
<dbReference type="PANTHER" id="PTHR12300">
    <property type="entry name" value="HVA22-LIKE PROTEINS"/>
    <property type="match status" value="1"/>
</dbReference>
<dbReference type="GO" id="GO:0016020">
    <property type="term" value="C:membrane"/>
    <property type="evidence" value="ECO:0007669"/>
    <property type="project" value="UniProtKB-SubCell"/>
</dbReference>